<feature type="compositionally biased region" description="Polar residues" evidence="3">
    <location>
        <begin position="214"/>
        <end position="223"/>
    </location>
</feature>
<evidence type="ECO:0000256" key="2">
    <source>
        <dbReference type="SAM" id="Coils"/>
    </source>
</evidence>
<dbReference type="InParanoid" id="E0W401"/>
<dbReference type="Proteomes" id="UP000009046">
    <property type="component" value="Unassembled WGS sequence"/>
</dbReference>
<protein>
    <recommendedName>
        <fullName evidence="7">Coiled-coil domain-containing protein</fullName>
    </recommendedName>
</protein>
<feature type="compositionally biased region" description="Low complexity" evidence="3">
    <location>
        <begin position="43"/>
        <end position="52"/>
    </location>
</feature>
<accession>E0W401</accession>
<feature type="region of interest" description="Disordered" evidence="3">
    <location>
        <begin position="28"/>
        <end position="223"/>
    </location>
</feature>
<evidence type="ECO:0008006" key="7">
    <source>
        <dbReference type="Google" id="ProtNLM"/>
    </source>
</evidence>
<dbReference type="KEGG" id="phu:Phum_PHUM613200"/>
<evidence type="ECO:0000256" key="1">
    <source>
        <dbReference type="ARBA" id="ARBA00023054"/>
    </source>
</evidence>
<keyword evidence="6" id="KW-1185">Reference proteome</keyword>
<dbReference type="STRING" id="121224.E0W401"/>
<dbReference type="EMBL" id="DS235885">
    <property type="protein sequence ID" value="EEB20357.1"/>
    <property type="molecule type" value="Genomic_DNA"/>
</dbReference>
<feature type="compositionally biased region" description="Acidic residues" evidence="3">
    <location>
        <begin position="180"/>
        <end position="189"/>
    </location>
</feature>
<dbReference type="PANTHER" id="PTHR15885">
    <property type="entry name" value="COILED-COIL DOMAIN-CONTAINING PROTEIN 174"/>
    <property type="match status" value="1"/>
</dbReference>
<dbReference type="EMBL" id="AAZO01007496">
    <property type="status" value="NOT_ANNOTATED_CDS"/>
    <property type="molecule type" value="Genomic_DNA"/>
</dbReference>
<dbReference type="PANTHER" id="PTHR15885:SF1">
    <property type="entry name" value="COILED-COIL DOMAIN-CONTAINING PROTEIN 174"/>
    <property type="match status" value="1"/>
</dbReference>
<proteinExistence type="predicted"/>
<dbReference type="Pfam" id="PF13300">
    <property type="entry name" value="DUF4078"/>
    <property type="match status" value="1"/>
</dbReference>
<reference evidence="4" key="2">
    <citation type="submission" date="2007-04" db="EMBL/GenBank/DDBJ databases">
        <title>The genome of the human body louse.</title>
        <authorList>
            <consortium name="The Human Body Louse Genome Consortium"/>
            <person name="Kirkness E."/>
            <person name="Walenz B."/>
            <person name="Hass B."/>
            <person name="Bruggner R."/>
            <person name="Strausberg R."/>
        </authorList>
    </citation>
    <scope>NUCLEOTIDE SEQUENCE</scope>
    <source>
        <strain evidence="4">USDA</strain>
    </source>
</reference>
<dbReference type="AlphaFoldDB" id="E0W401"/>
<sequence length="261" mass="30719">MDNEQPVEARTHGVGYYSFSTDEVERARQQDELKNLRKETVEQQAKTQTAAQRKQKLMEERLKAARRRKRERLGLPPEEEGEGEAEGNSLGVEDEKEKTPDPPEELRRDVRKPAPIRPWDIGKENTSKVLSQEEWMEKKRLERNEEFAPPNLYSSQKSRRKRQPEQVREERQVFNMEPVPIEDELEEEKVENTRGRGAEIPPPPTFEMYGPTSKPYQTTRPKLNPTEINKSIEEGLNFIRKQVEEKQAKRRRKDEIEEIMG</sequence>
<name>E0W401_PEDHC</name>
<dbReference type="FunCoup" id="E0W401">
    <property type="interactions" value="954"/>
</dbReference>
<dbReference type="HOGENOM" id="CLU_1035530_0_0_1"/>
<feature type="compositionally biased region" description="Basic and acidic residues" evidence="3">
    <location>
        <begin position="28"/>
        <end position="41"/>
    </location>
</feature>
<dbReference type="CTD" id="8239753"/>
<reference evidence="4" key="1">
    <citation type="submission" date="2007-04" db="EMBL/GenBank/DDBJ databases">
        <title>Annotation of Pediculus humanus corporis strain USDA.</title>
        <authorList>
            <person name="Kirkness E."/>
            <person name="Hannick L."/>
            <person name="Hass B."/>
            <person name="Bruggner R."/>
            <person name="Lawson D."/>
            <person name="Bidwell S."/>
            <person name="Joardar V."/>
            <person name="Caler E."/>
            <person name="Walenz B."/>
            <person name="Inman J."/>
            <person name="Schobel S."/>
            <person name="Galinsky K."/>
            <person name="Amedeo P."/>
            <person name="Strausberg R."/>
        </authorList>
    </citation>
    <scope>NUCLEOTIDE SEQUENCE</scope>
    <source>
        <strain evidence="4">USDA</strain>
    </source>
</reference>
<evidence type="ECO:0000256" key="3">
    <source>
        <dbReference type="SAM" id="MobiDB-lite"/>
    </source>
</evidence>
<dbReference type="eggNOG" id="ENOG502QWJ9">
    <property type="taxonomic scope" value="Eukaryota"/>
</dbReference>
<organism>
    <name type="scientific">Pediculus humanus subsp. corporis</name>
    <name type="common">Body louse</name>
    <dbReference type="NCBI Taxonomy" id="121224"/>
    <lineage>
        <taxon>Eukaryota</taxon>
        <taxon>Metazoa</taxon>
        <taxon>Ecdysozoa</taxon>
        <taxon>Arthropoda</taxon>
        <taxon>Hexapoda</taxon>
        <taxon>Insecta</taxon>
        <taxon>Pterygota</taxon>
        <taxon>Neoptera</taxon>
        <taxon>Paraneoptera</taxon>
        <taxon>Psocodea</taxon>
        <taxon>Troctomorpha</taxon>
        <taxon>Phthiraptera</taxon>
        <taxon>Anoplura</taxon>
        <taxon>Pediculidae</taxon>
        <taxon>Pediculus</taxon>
    </lineage>
</organism>
<evidence type="ECO:0000313" key="5">
    <source>
        <dbReference type="EnsemblMetazoa" id="PHUM613200-PA"/>
    </source>
</evidence>
<feature type="compositionally biased region" description="Basic and acidic residues" evidence="3">
    <location>
        <begin position="135"/>
        <end position="146"/>
    </location>
</feature>
<evidence type="ECO:0000313" key="6">
    <source>
        <dbReference type="Proteomes" id="UP000009046"/>
    </source>
</evidence>
<dbReference type="OrthoDB" id="333551at2759"/>
<feature type="coiled-coil region" evidence="2">
    <location>
        <begin position="229"/>
        <end position="259"/>
    </location>
</feature>
<evidence type="ECO:0000313" key="4">
    <source>
        <dbReference type="EMBL" id="EEB20357.1"/>
    </source>
</evidence>
<dbReference type="OMA" id="HRNEAIY"/>
<dbReference type="EnsemblMetazoa" id="PHUM613200-RA">
    <property type="protein sequence ID" value="PHUM613200-PA"/>
    <property type="gene ID" value="PHUM613200"/>
</dbReference>
<dbReference type="VEuPathDB" id="VectorBase:PHUM613200"/>
<feature type="compositionally biased region" description="Basic and acidic residues" evidence="3">
    <location>
        <begin position="163"/>
        <end position="172"/>
    </location>
</feature>
<dbReference type="InterPro" id="IPR025066">
    <property type="entry name" value="CCDC174-like"/>
</dbReference>
<dbReference type="GeneID" id="8239753"/>
<dbReference type="RefSeq" id="XP_002433095.1">
    <property type="nucleotide sequence ID" value="XM_002433050.1"/>
</dbReference>
<reference evidence="5" key="3">
    <citation type="submission" date="2020-05" db="UniProtKB">
        <authorList>
            <consortium name="EnsemblMetazoa"/>
        </authorList>
    </citation>
    <scope>IDENTIFICATION</scope>
    <source>
        <strain evidence="5">USDA</strain>
    </source>
</reference>
<feature type="compositionally biased region" description="Basic and acidic residues" evidence="3">
    <location>
        <begin position="93"/>
        <end position="112"/>
    </location>
</feature>
<dbReference type="GO" id="GO:0005634">
    <property type="term" value="C:nucleus"/>
    <property type="evidence" value="ECO:0007669"/>
    <property type="project" value="TreeGrafter"/>
</dbReference>
<gene>
    <name evidence="5" type="primary">8239753</name>
    <name evidence="4" type="ORF">Phum_PHUM613200</name>
</gene>
<keyword evidence="1 2" id="KW-0175">Coiled coil</keyword>